<keyword evidence="4" id="KW-1185">Reference proteome</keyword>
<dbReference type="AlphaFoldDB" id="A0A917BFP9"/>
<evidence type="ECO:0000259" key="2">
    <source>
        <dbReference type="PROSITE" id="PS51186"/>
    </source>
</evidence>
<dbReference type="InterPro" id="IPR016181">
    <property type="entry name" value="Acyl_CoA_acyltransferase"/>
</dbReference>
<dbReference type="SUPFAM" id="SSF55729">
    <property type="entry name" value="Acyl-CoA N-acyltransferases (Nat)"/>
    <property type="match status" value="1"/>
</dbReference>
<protein>
    <submittedName>
        <fullName evidence="3">N-acetyltransferase</fullName>
    </submittedName>
</protein>
<organism evidence="3 4">
    <name type="scientific">Marmoricola endophyticus</name>
    <dbReference type="NCBI Taxonomy" id="2040280"/>
    <lineage>
        <taxon>Bacteria</taxon>
        <taxon>Bacillati</taxon>
        <taxon>Actinomycetota</taxon>
        <taxon>Actinomycetes</taxon>
        <taxon>Propionibacteriales</taxon>
        <taxon>Nocardioidaceae</taxon>
        <taxon>Marmoricola</taxon>
    </lineage>
</organism>
<dbReference type="Pfam" id="PF00583">
    <property type="entry name" value="Acetyltransf_1"/>
    <property type="match status" value="1"/>
</dbReference>
<dbReference type="EMBL" id="BMKQ01000001">
    <property type="protein sequence ID" value="GGF41763.1"/>
    <property type="molecule type" value="Genomic_DNA"/>
</dbReference>
<proteinExistence type="predicted"/>
<evidence type="ECO:0000256" key="1">
    <source>
        <dbReference type="SAM" id="MobiDB-lite"/>
    </source>
</evidence>
<reference evidence="3" key="1">
    <citation type="journal article" date="2014" name="Int. J. Syst. Evol. Microbiol.">
        <title>Complete genome sequence of Corynebacterium casei LMG S-19264T (=DSM 44701T), isolated from a smear-ripened cheese.</title>
        <authorList>
            <consortium name="US DOE Joint Genome Institute (JGI-PGF)"/>
            <person name="Walter F."/>
            <person name="Albersmeier A."/>
            <person name="Kalinowski J."/>
            <person name="Ruckert C."/>
        </authorList>
    </citation>
    <scope>NUCLEOTIDE SEQUENCE</scope>
    <source>
        <strain evidence="3">CGMCC 1.16067</strain>
    </source>
</reference>
<feature type="region of interest" description="Disordered" evidence="1">
    <location>
        <begin position="256"/>
        <end position="282"/>
    </location>
</feature>
<sequence length="282" mass="30749">MSRLPLGWATDLAVARLKGAEVAEFSDHLLVRTPDNPEYHWGNFVLVTDASAVDDTERWLGVFETAFPRARHRSVGLPAAADPARWAAVGLDLETEDVLASDRVPQSRPLDSAYDVRPLGTPEDWAAQIENDARENTRTGEYDTDLHRRFLVGRSRARQGVVAAGQGTWFGAFAGDRLVADLGIVLCGDGVARYQDVGTDVAHRRRGLAGHLLGVAARWAQQRGARRWVIITEADNPAGRVYRSVGFAPVESGVQAYRPPTRVSESEPPGSASSESRDNEAL</sequence>
<dbReference type="GO" id="GO:0016747">
    <property type="term" value="F:acyltransferase activity, transferring groups other than amino-acyl groups"/>
    <property type="evidence" value="ECO:0007669"/>
    <property type="project" value="InterPro"/>
</dbReference>
<reference evidence="3" key="2">
    <citation type="submission" date="2020-09" db="EMBL/GenBank/DDBJ databases">
        <authorList>
            <person name="Sun Q."/>
            <person name="Zhou Y."/>
        </authorList>
    </citation>
    <scope>NUCLEOTIDE SEQUENCE</scope>
    <source>
        <strain evidence="3">CGMCC 1.16067</strain>
    </source>
</reference>
<dbReference type="CDD" id="cd04301">
    <property type="entry name" value="NAT_SF"/>
    <property type="match status" value="1"/>
</dbReference>
<dbReference type="Gene3D" id="3.40.630.30">
    <property type="match status" value="1"/>
</dbReference>
<dbReference type="InterPro" id="IPR000182">
    <property type="entry name" value="GNAT_dom"/>
</dbReference>
<dbReference type="PROSITE" id="PS51186">
    <property type="entry name" value="GNAT"/>
    <property type="match status" value="1"/>
</dbReference>
<evidence type="ECO:0000313" key="4">
    <source>
        <dbReference type="Proteomes" id="UP000649179"/>
    </source>
</evidence>
<dbReference type="RefSeq" id="WP_188779170.1">
    <property type="nucleotide sequence ID" value="NZ_BMKQ01000001.1"/>
</dbReference>
<gene>
    <name evidence="3" type="ORF">GCM10011519_14460</name>
</gene>
<evidence type="ECO:0000313" key="3">
    <source>
        <dbReference type="EMBL" id="GGF41763.1"/>
    </source>
</evidence>
<accession>A0A917BFP9</accession>
<name>A0A917BFP9_9ACTN</name>
<comment type="caution">
    <text evidence="3">The sequence shown here is derived from an EMBL/GenBank/DDBJ whole genome shotgun (WGS) entry which is preliminary data.</text>
</comment>
<dbReference type="Proteomes" id="UP000649179">
    <property type="component" value="Unassembled WGS sequence"/>
</dbReference>
<feature type="domain" description="N-acetyltransferase" evidence="2">
    <location>
        <begin position="114"/>
        <end position="270"/>
    </location>
</feature>